<dbReference type="EMBL" id="BAABUK010000008">
    <property type="protein sequence ID" value="GAA5810634.1"/>
    <property type="molecule type" value="Genomic_DNA"/>
</dbReference>
<sequence length="346" mass="38941">MIIQKMQDMDSDIIIHVRSPSLNETLIVTTKLNATVLNLKESIEPVHPHHPTADNQRIIYSGKLLQDEELLCNIIKNAQDEVAPIFHLVVKPTLPSQSSAQSVSQPQTFNQPQTFSQPTQPTPTIDTALPSLQPNANANIPAYPSVLPGGYQVVAINGQYYLAPVLVPSQPLPNFTPNIQQQPLPQDDPIIQPFLDALPQVQNNRPGQRAASIWLALKLIVFLFMVCQGASIERIFIFHLIAFVFFLYQTGRLRFVLRRVRVEDMNQRFRPMAQRAPPPVPTQQGNDGEHEARVNDTTPVRPPTTLDAIKRGAYTFFASLWPTYNQDPLIAQAFENNDQREGMEEF</sequence>
<dbReference type="PANTHER" id="PTHR12943:SF27">
    <property type="entry name" value="HOMOCYSTEINE-INDUCED ENDOPLASMIC RETICULUM PROTEIN, ISOFORM A"/>
    <property type="match status" value="1"/>
</dbReference>
<evidence type="ECO:0000313" key="9">
    <source>
        <dbReference type="Proteomes" id="UP001473302"/>
    </source>
</evidence>
<comment type="caution">
    <text evidence="8">The sequence shown here is derived from an EMBL/GenBank/DDBJ whole genome shotgun (WGS) entry which is preliminary data.</text>
</comment>
<dbReference type="Pfam" id="PF00240">
    <property type="entry name" value="ubiquitin"/>
    <property type="match status" value="1"/>
</dbReference>
<feature type="region of interest" description="Disordered" evidence="5">
    <location>
        <begin position="99"/>
        <end position="120"/>
    </location>
</feature>
<gene>
    <name evidence="8" type="ORF">MFLAVUS_004057</name>
</gene>
<dbReference type="PROSITE" id="PS50053">
    <property type="entry name" value="UBIQUITIN_2"/>
    <property type="match status" value="1"/>
</dbReference>
<evidence type="ECO:0000256" key="2">
    <source>
        <dbReference type="ARBA" id="ARBA00022692"/>
    </source>
</evidence>
<dbReference type="InterPro" id="IPR039751">
    <property type="entry name" value="HERPUD1/2"/>
</dbReference>
<reference evidence="8 9" key="1">
    <citation type="submission" date="2024-04" db="EMBL/GenBank/DDBJ databases">
        <title>genome sequences of Mucor flavus KT1a and Helicostylum pulchrum KT1b strains isolated from the surface of a dry-aged beef.</title>
        <authorList>
            <person name="Toyotome T."/>
            <person name="Hosono M."/>
            <person name="Torimaru M."/>
            <person name="Fukuda K."/>
            <person name="Mikami N."/>
        </authorList>
    </citation>
    <scope>NUCLEOTIDE SEQUENCE [LARGE SCALE GENOMIC DNA]</scope>
    <source>
        <strain evidence="8 9">KT1a</strain>
    </source>
</reference>
<protein>
    <recommendedName>
        <fullName evidence="7">Ubiquitin-like domain-containing protein</fullName>
    </recommendedName>
</protein>
<evidence type="ECO:0000256" key="4">
    <source>
        <dbReference type="ARBA" id="ARBA00023136"/>
    </source>
</evidence>
<feature type="region of interest" description="Disordered" evidence="5">
    <location>
        <begin position="272"/>
        <end position="302"/>
    </location>
</feature>
<comment type="subcellular location">
    <subcellularLocation>
        <location evidence="1">Membrane</location>
    </subcellularLocation>
</comment>
<evidence type="ECO:0000259" key="7">
    <source>
        <dbReference type="PROSITE" id="PS50053"/>
    </source>
</evidence>
<dbReference type="Proteomes" id="UP001473302">
    <property type="component" value="Unassembled WGS sequence"/>
</dbReference>
<accession>A0ABP9YUV1</accession>
<keyword evidence="4 6" id="KW-0472">Membrane</keyword>
<evidence type="ECO:0000256" key="3">
    <source>
        <dbReference type="ARBA" id="ARBA00022989"/>
    </source>
</evidence>
<proteinExistence type="predicted"/>
<keyword evidence="2 6" id="KW-0812">Transmembrane</keyword>
<dbReference type="SUPFAM" id="SSF54236">
    <property type="entry name" value="Ubiquitin-like"/>
    <property type="match status" value="1"/>
</dbReference>
<keyword evidence="3 6" id="KW-1133">Transmembrane helix</keyword>
<dbReference type="InterPro" id="IPR029071">
    <property type="entry name" value="Ubiquitin-like_domsf"/>
</dbReference>
<feature type="transmembrane region" description="Helical" evidence="6">
    <location>
        <begin position="213"/>
        <end position="231"/>
    </location>
</feature>
<dbReference type="PANTHER" id="PTHR12943">
    <property type="entry name" value="HOMOCYSTEINE-RESPONSIVE ENDOPLASMIC RETICULUM-RESIDENT UNIQUITIN-LIKE DOMAIN HERPUD PROTEIN FAMILY MEMBER"/>
    <property type="match status" value="1"/>
</dbReference>
<evidence type="ECO:0000256" key="5">
    <source>
        <dbReference type="SAM" id="MobiDB-lite"/>
    </source>
</evidence>
<evidence type="ECO:0000313" key="8">
    <source>
        <dbReference type="EMBL" id="GAA5810634.1"/>
    </source>
</evidence>
<evidence type="ECO:0000256" key="6">
    <source>
        <dbReference type="SAM" id="Phobius"/>
    </source>
</evidence>
<evidence type="ECO:0000256" key="1">
    <source>
        <dbReference type="ARBA" id="ARBA00004370"/>
    </source>
</evidence>
<dbReference type="Gene3D" id="3.10.20.90">
    <property type="entry name" value="Phosphatidylinositol 3-kinase Catalytic Subunit, Chain A, domain 1"/>
    <property type="match status" value="1"/>
</dbReference>
<feature type="domain" description="Ubiquitin-like" evidence="7">
    <location>
        <begin position="13"/>
        <end position="71"/>
    </location>
</feature>
<dbReference type="InterPro" id="IPR000626">
    <property type="entry name" value="Ubiquitin-like_dom"/>
</dbReference>
<dbReference type="SMART" id="SM00213">
    <property type="entry name" value="UBQ"/>
    <property type="match status" value="1"/>
</dbReference>
<feature type="transmembrane region" description="Helical" evidence="6">
    <location>
        <begin position="237"/>
        <end position="257"/>
    </location>
</feature>
<name>A0ABP9YUV1_9FUNG</name>
<organism evidence="8 9">
    <name type="scientific">Mucor flavus</name>
    <dbReference type="NCBI Taxonomy" id="439312"/>
    <lineage>
        <taxon>Eukaryota</taxon>
        <taxon>Fungi</taxon>
        <taxon>Fungi incertae sedis</taxon>
        <taxon>Mucoromycota</taxon>
        <taxon>Mucoromycotina</taxon>
        <taxon>Mucoromycetes</taxon>
        <taxon>Mucorales</taxon>
        <taxon>Mucorineae</taxon>
        <taxon>Mucoraceae</taxon>
        <taxon>Mucor</taxon>
    </lineage>
</organism>
<keyword evidence="9" id="KW-1185">Reference proteome</keyword>